<organism evidence="1 2">
    <name type="scientific">Nitrosomonas halophila</name>
    <dbReference type="NCBI Taxonomy" id="44576"/>
    <lineage>
        <taxon>Bacteria</taxon>
        <taxon>Pseudomonadati</taxon>
        <taxon>Pseudomonadota</taxon>
        <taxon>Betaproteobacteria</taxon>
        <taxon>Nitrosomonadales</taxon>
        <taxon>Nitrosomonadaceae</taxon>
        <taxon>Nitrosomonas</taxon>
    </lineage>
</organism>
<dbReference type="Proteomes" id="UP000198640">
    <property type="component" value="Unassembled WGS sequence"/>
</dbReference>
<dbReference type="AlphaFoldDB" id="A0A1H3HSD2"/>
<accession>A0A1H3HSD2</accession>
<reference evidence="1 2" key="1">
    <citation type="submission" date="2016-10" db="EMBL/GenBank/DDBJ databases">
        <authorList>
            <person name="de Groot N.N."/>
        </authorList>
    </citation>
    <scope>NUCLEOTIDE SEQUENCE [LARGE SCALE GENOMIC DNA]</scope>
    <source>
        <strain evidence="1 2">Nm1</strain>
    </source>
</reference>
<dbReference type="OrthoDB" id="9178860at2"/>
<keyword evidence="2" id="KW-1185">Reference proteome</keyword>
<evidence type="ECO:0000313" key="2">
    <source>
        <dbReference type="Proteomes" id="UP000198640"/>
    </source>
</evidence>
<dbReference type="EMBL" id="FNOY01000021">
    <property type="protein sequence ID" value="SDY17708.1"/>
    <property type="molecule type" value="Genomic_DNA"/>
</dbReference>
<dbReference type="RefSeq" id="WP_090413618.1">
    <property type="nucleotide sequence ID" value="NZ_FNOY01000021.1"/>
</dbReference>
<dbReference type="STRING" id="44576.SAMN05421881_102128"/>
<evidence type="ECO:0000313" key="1">
    <source>
        <dbReference type="EMBL" id="SDY17708.1"/>
    </source>
</evidence>
<protein>
    <submittedName>
        <fullName evidence="1">Uncharacterized protein</fullName>
    </submittedName>
</protein>
<name>A0A1H3HSD2_9PROT</name>
<sequence>MSPLWRNQIQVFLAPGEVNVVGLSAGIKPMQLFKQTRTWTPAAGPAQWQAPLQVLEELIGEIRQDTGMAAIKRGSECTFTLSNHFVRYGIVAPQSSLADPDELLAYTNFQMRETYGERVGDWALSLSLWDPCHGALCAAVPLNLLSDLEAFTLRHDIRLRQTEPYLAAALDHWSSELPDKRLWFVLIEPGRFCLVLLMNDGWRCVRNQRIVQPLEEELLSALEQEAIISGQRESIEQVYVYAPAYMDWRLADDGGWQFIHLPSGKQSAPACFPQAVETDHSGRSHA</sequence>
<proteinExistence type="predicted"/>
<gene>
    <name evidence="1" type="ORF">SAMN05421881_102128</name>
</gene>